<dbReference type="HOGENOM" id="CLU_548282_0_0_9"/>
<feature type="chain" id="PRO_5002670679" description="CARDB domain-containing protein" evidence="1">
    <location>
        <begin position="28"/>
        <end position="504"/>
    </location>
</feature>
<dbReference type="Proteomes" id="UP000001556">
    <property type="component" value="Chromosome"/>
</dbReference>
<gene>
    <name evidence="2" type="ordered locus">Dred_0940</name>
</gene>
<name>A4J322_DESRM</name>
<keyword evidence="3" id="KW-1185">Reference proteome</keyword>
<evidence type="ECO:0008006" key="4">
    <source>
        <dbReference type="Google" id="ProtNLM"/>
    </source>
</evidence>
<proteinExistence type="predicted"/>
<dbReference type="AlphaFoldDB" id="A4J322"/>
<dbReference type="OrthoDB" id="1788793at2"/>
<dbReference type="EMBL" id="CP000612">
    <property type="protein sequence ID" value="ABO49475.1"/>
    <property type="molecule type" value="Genomic_DNA"/>
</dbReference>
<dbReference type="InterPro" id="IPR013783">
    <property type="entry name" value="Ig-like_fold"/>
</dbReference>
<dbReference type="STRING" id="349161.Dred_0940"/>
<keyword evidence="1" id="KW-0732">Signal</keyword>
<sequence>MKRNTPLLAIMMLVAFFFASITPAALAEEPQQEQLFHRLIISGYYAMYKDGSGNWVAEEFPGQINKVSLGQTRNMLIGQIPCQVKAKGKITRVEVKTIDTITSDIYNEMEANKTTFWRPLSYDGFNKMYLQKKSGQINPGVIILNDQGDVEVTARVLLGPDGNRVHVAQEPDLAQYYANATWAPHSSAVLWTVPVVLEWYGIPIVQELPDFSTKFKQSSFTDITPGQKITTSVTYSLNADHPQAETAKISLKHIINGTAYTVEKLDQAQVTLNPGEVKTVTFTVTASEVDSEIESTIEPLKGIDKNPANNKDKAVISVIKPLPPAGNADLTFSAVSQSKKTPRPAGTAKWTDWVTTTVTIPRPTPPKGTLDWWQVTDCKITYPKKNPEFAFGNPVEPKGTVTAGMSYSSGQFKPSDSKTTASITFQENWSMAGAKIYNILKDELMAASPKHYPISVTYQVKYKYTYTECDEEGNCHKYSDIGYNSKTLNGNILVNGTGVDSRGG</sequence>
<dbReference type="Gene3D" id="2.60.40.10">
    <property type="entry name" value="Immunoglobulins"/>
    <property type="match status" value="1"/>
</dbReference>
<reference evidence="2 3" key="1">
    <citation type="submission" date="2007-03" db="EMBL/GenBank/DDBJ databases">
        <title>Complete sequence of Desulfotomaculum reducens MI-1.</title>
        <authorList>
            <consortium name="US DOE Joint Genome Institute"/>
            <person name="Copeland A."/>
            <person name="Lucas S."/>
            <person name="Lapidus A."/>
            <person name="Barry K."/>
            <person name="Detter J.C."/>
            <person name="Glavina del Rio T."/>
            <person name="Hammon N."/>
            <person name="Israni S."/>
            <person name="Dalin E."/>
            <person name="Tice H."/>
            <person name="Pitluck S."/>
            <person name="Sims D."/>
            <person name="Brettin T."/>
            <person name="Bruce D."/>
            <person name="Han C."/>
            <person name="Tapia R."/>
            <person name="Schmutz J."/>
            <person name="Larimer F."/>
            <person name="Land M."/>
            <person name="Hauser L."/>
            <person name="Kyrpides N."/>
            <person name="Kim E."/>
            <person name="Tebo B.M."/>
            <person name="Richardson P."/>
        </authorList>
    </citation>
    <scope>NUCLEOTIDE SEQUENCE [LARGE SCALE GENOMIC DNA]</scope>
    <source>
        <strain evidence="2 3">MI-1</strain>
    </source>
</reference>
<evidence type="ECO:0000313" key="3">
    <source>
        <dbReference type="Proteomes" id="UP000001556"/>
    </source>
</evidence>
<accession>A4J322</accession>
<feature type="signal peptide" evidence="1">
    <location>
        <begin position="1"/>
        <end position="27"/>
    </location>
</feature>
<organism evidence="2 3">
    <name type="scientific">Desulforamulus reducens (strain ATCC BAA-1160 / DSM 100696 / MI-1)</name>
    <name type="common">Desulfotomaculum reducens</name>
    <dbReference type="NCBI Taxonomy" id="349161"/>
    <lineage>
        <taxon>Bacteria</taxon>
        <taxon>Bacillati</taxon>
        <taxon>Bacillota</taxon>
        <taxon>Clostridia</taxon>
        <taxon>Eubacteriales</taxon>
        <taxon>Peptococcaceae</taxon>
        <taxon>Desulforamulus</taxon>
    </lineage>
</organism>
<evidence type="ECO:0000256" key="1">
    <source>
        <dbReference type="SAM" id="SignalP"/>
    </source>
</evidence>
<dbReference type="RefSeq" id="WP_011877304.1">
    <property type="nucleotide sequence ID" value="NC_009253.1"/>
</dbReference>
<dbReference type="KEGG" id="drm:Dred_0940"/>
<protein>
    <recommendedName>
        <fullName evidence="4">CARDB domain-containing protein</fullName>
    </recommendedName>
</protein>
<evidence type="ECO:0000313" key="2">
    <source>
        <dbReference type="EMBL" id="ABO49475.1"/>
    </source>
</evidence>